<dbReference type="GO" id="GO:0008289">
    <property type="term" value="F:lipid binding"/>
    <property type="evidence" value="ECO:0007669"/>
    <property type="project" value="UniProtKB-KW"/>
</dbReference>
<dbReference type="AlphaFoldDB" id="A0A0D2HZV2"/>
<comment type="caution">
    <text evidence="14">The sequence shown here is derived from an EMBL/GenBank/DDBJ whole genome shotgun (WGS) entry which is preliminary data.</text>
</comment>
<comment type="function">
    <text evidence="12">F(1)F(0) ATP synthase produces ATP from ADP in the presence of a proton or sodium gradient. F-type ATPases consist of two structural domains, F(1) containing the extramembraneous catalytic core and F(0) containing the membrane proton channel, linked together by a central stalk and a peripheral stalk. During catalysis, ATP synthesis in the catalytic domain of F(1) is coupled via a rotary mechanism of the central stalk subunits to proton translocation.</text>
</comment>
<dbReference type="Gene3D" id="1.20.120.610">
    <property type="entry name" value="lithium bound rotor ring of v- atpase"/>
    <property type="match status" value="3"/>
</dbReference>
<dbReference type="GO" id="GO:0033177">
    <property type="term" value="C:proton-transporting two-sector ATPase complex, proton-transporting domain"/>
    <property type="evidence" value="ECO:0007669"/>
    <property type="project" value="InterPro"/>
</dbReference>
<accession>A0A0D2HZV2</accession>
<feature type="domain" description="V-ATPase proteolipid subunit C-like" evidence="13">
    <location>
        <begin position="95"/>
        <end position="158"/>
    </location>
</feature>
<organism evidence="14 15">
    <name type="scientific">Dethiosulfatarculus sandiegensis</name>
    <dbReference type="NCBI Taxonomy" id="1429043"/>
    <lineage>
        <taxon>Bacteria</taxon>
        <taxon>Pseudomonadati</taxon>
        <taxon>Thermodesulfobacteriota</taxon>
        <taxon>Desulfarculia</taxon>
        <taxon>Desulfarculales</taxon>
        <taxon>Desulfarculaceae</taxon>
        <taxon>Dethiosulfatarculus</taxon>
    </lineage>
</organism>
<keyword evidence="4 12" id="KW-0138">CF(0)</keyword>
<evidence type="ECO:0000256" key="2">
    <source>
        <dbReference type="ARBA" id="ARBA00006704"/>
    </source>
</evidence>
<evidence type="ECO:0000256" key="10">
    <source>
        <dbReference type="ARBA" id="ARBA00023136"/>
    </source>
</evidence>
<dbReference type="GO" id="GO:0005886">
    <property type="term" value="C:plasma membrane"/>
    <property type="evidence" value="ECO:0007669"/>
    <property type="project" value="UniProtKB-SubCell"/>
</dbReference>
<keyword evidence="11 12" id="KW-0066">ATP synthesis</keyword>
<comment type="caution">
    <text evidence="12">Lacks conserved residue(s) required for the propagation of feature annotation.</text>
</comment>
<keyword evidence="9 12" id="KW-0446">Lipid-binding</keyword>
<comment type="function">
    <text evidence="12">Key component of the F(0) channel; it plays a direct role in translocation across the membrane. A homomeric c-ring of between 10-14 subunits forms the central stalk rotor element with the F(1) delta and epsilon subunits.</text>
</comment>
<dbReference type="Proteomes" id="UP000032233">
    <property type="component" value="Unassembled WGS sequence"/>
</dbReference>
<evidence type="ECO:0000256" key="3">
    <source>
        <dbReference type="ARBA" id="ARBA00022448"/>
    </source>
</evidence>
<evidence type="ECO:0000256" key="5">
    <source>
        <dbReference type="ARBA" id="ARBA00022692"/>
    </source>
</evidence>
<dbReference type="CDD" id="cd18121">
    <property type="entry name" value="ATP-synt_Fo_c"/>
    <property type="match status" value="4"/>
</dbReference>
<dbReference type="PANTHER" id="PTHR10031:SF0">
    <property type="entry name" value="ATPASE PROTEIN 9"/>
    <property type="match status" value="1"/>
</dbReference>
<dbReference type="STRING" id="1429043.X474_00390"/>
<keyword evidence="8 12" id="KW-0406">Ion transport</keyword>
<dbReference type="PRINTS" id="PR00124">
    <property type="entry name" value="ATPASEC"/>
</dbReference>
<gene>
    <name evidence="12" type="primary">atpE</name>
    <name evidence="14" type="ORF">X474_00390</name>
</gene>
<comment type="similarity">
    <text evidence="2 12">Belongs to the ATPase C chain family.</text>
</comment>
<evidence type="ECO:0000313" key="14">
    <source>
        <dbReference type="EMBL" id="KIX15818.1"/>
    </source>
</evidence>
<proteinExistence type="inferred from homology"/>
<keyword evidence="12" id="KW-1003">Cell membrane</keyword>
<dbReference type="InterPro" id="IPR005953">
    <property type="entry name" value="ATP_synth_csu_bac/chlpt"/>
</dbReference>
<feature type="transmembrane region" description="Helical" evidence="12">
    <location>
        <begin position="335"/>
        <end position="361"/>
    </location>
</feature>
<evidence type="ECO:0000256" key="6">
    <source>
        <dbReference type="ARBA" id="ARBA00022781"/>
    </source>
</evidence>
<dbReference type="Pfam" id="PF00137">
    <property type="entry name" value="ATP-synt_C"/>
    <property type="match status" value="5"/>
</dbReference>
<dbReference type="InParanoid" id="A0A0D2HZV2"/>
<keyword evidence="3 12" id="KW-0813">Transport</keyword>
<evidence type="ECO:0000256" key="8">
    <source>
        <dbReference type="ARBA" id="ARBA00023065"/>
    </source>
</evidence>
<evidence type="ECO:0000256" key="9">
    <source>
        <dbReference type="ARBA" id="ARBA00023121"/>
    </source>
</evidence>
<keyword evidence="6 12" id="KW-0375">Hydrogen ion transport</keyword>
<feature type="transmembrane region" description="Helical" evidence="12">
    <location>
        <begin position="218"/>
        <end position="242"/>
    </location>
</feature>
<feature type="domain" description="V-ATPase proteolipid subunit C-like" evidence="13">
    <location>
        <begin position="338"/>
        <end position="401"/>
    </location>
</feature>
<name>A0A0D2HZV2_9BACT</name>
<evidence type="ECO:0000256" key="7">
    <source>
        <dbReference type="ARBA" id="ARBA00022989"/>
    </source>
</evidence>
<dbReference type="EMBL" id="AZAC01000001">
    <property type="protein sequence ID" value="KIX15818.1"/>
    <property type="molecule type" value="Genomic_DNA"/>
</dbReference>
<dbReference type="GO" id="GO:0046933">
    <property type="term" value="F:proton-transporting ATP synthase activity, rotational mechanism"/>
    <property type="evidence" value="ECO:0007669"/>
    <property type="project" value="UniProtKB-UniRule"/>
</dbReference>
<feature type="site" description="Reversibly protonated during proton transport" evidence="12">
    <location>
        <position position="65"/>
    </location>
</feature>
<dbReference type="SUPFAM" id="SSF81333">
    <property type="entry name" value="F1F0 ATP synthase subunit C"/>
    <property type="match status" value="5"/>
</dbReference>
<evidence type="ECO:0000313" key="15">
    <source>
        <dbReference type="Proteomes" id="UP000032233"/>
    </source>
</evidence>
<feature type="domain" description="V-ATPase proteolipid subunit C-like" evidence="13">
    <location>
        <begin position="257"/>
        <end position="320"/>
    </location>
</feature>
<dbReference type="InterPro" id="IPR035921">
    <property type="entry name" value="F/V-ATP_Csub_sf"/>
</dbReference>
<feature type="domain" description="V-ATPase proteolipid subunit C-like" evidence="13">
    <location>
        <begin position="176"/>
        <end position="239"/>
    </location>
</feature>
<evidence type="ECO:0000256" key="1">
    <source>
        <dbReference type="ARBA" id="ARBA00004141"/>
    </source>
</evidence>
<keyword evidence="10 12" id="KW-0472">Membrane</keyword>
<keyword evidence="7 12" id="KW-1133">Transmembrane helix</keyword>
<dbReference type="GO" id="GO:0045259">
    <property type="term" value="C:proton-transporting ATP synthase complex"/>
    <property type="evidence" value="ECO:0007669"/>
    <property type="project" value="UniProtKB-KW"/>
</dbReference>
<evidence type="ECO:0000256" key="4">
    <source>
        <dbReference type="ARBA" id="ARBA00022547"/>
    </source>
</evidence>
<sequence>MDFTSDIWVQAAAFIGSAFAVGFGAIGAALGEGYAAGRASQAIGKNPEMSGQILKTMLIGQAVAESAGIFALVIAMLLAFTNTEGLELIKAFAFIGSGLAMGLAAIGSGLGSGLPAAEACQGLADNPKTGGQLTTNMLIGSAICQTPAIFGMVVAFMLMFVDFSYQPFWPGWAALLGAGLSIGLAAIGSGAGSGIPAGSSTAGIARQPSAATQVRTNMLIGSAVSQTPAIFGMVVAFMLLFIDWSTRPAWPTWAALLGAGLSTGLSAIGPGVGNGLTAGEASEGVARMPESAGPVTTTMLIGQTVAQSTVIYGFLVSLVLLFIPLEESHTMTAWVAPLSAGLCMGFGGIGPGVGEGLAAAYTVRRIARDVKQNVLLTRVMLVGQAVSESTGIYSLIVSLLLLFVI</sequence>
<evidence type="ECO:0000259" key="13">
    <source>
        <dbReference type="Pfam" id="PF00137"/>
    </source>
</evidence>
<feature type="transmembrane region" description="Helical" evidence="12">
    <location>
        <begin position="305"/>
        <end position="323"/>
    </location>
</feature>
<dbReference type="RefSeq" id="WP_197281901.1">
    <property type="nucleotide sequence ID" value="NZ_AZAC01000001.1"/>
</dbReference>
<feature type="transmembrane region" description="Helical" evidence="12">
    <location>
        <begin position="138"/>
        <end position="160"/>
    </location>
</feature>
<feature type="transmembrane region" description="Helical" evidence="12">
    <location>
        <begin position="172"/>
        <end position="197"/>
    </location>
</feature>
<protein>
    <recommendedName>
        <fullName evidence="12">ATP synthase subunit c</fullName>
    </recommendedName>
    <alternativeName>
        <fullName evidence="12">ATP synthase F(0) sector subunit c</fullName>
    </alternativeName>
    <alternativeName>
        <fullName evidence="12">F-type ATPase subunit c</fullName>
        <shortName evidence="12">F-ATPase subunit c</shortName>
    </alternativeName>
    <alternativeName>
        <fullName evidence="12">Lipid-binding protein</fullName>
    </alternativeName>
</protein>
<dbReference type="InterPro" id="IPR000454">
    <property type="entry name" value="ATP_synth_F0_csu"/>
</dbReference>
<keyword evidence="5 12" id="KW-0812">Transmembrane</keyword>
<comment type="subcellular location">
    <subcellularLocation>
        <location evidence="12">Cell membrane</location>
        <topology evidence="12">Multi-pass membrane protein</topology>
    </subcellularLocation>
    <subcellularLocation>
        <location evidence="1">Membrane</location>
        <topology evidence="1">Multi-pass membrane protein</topology>
    </subcellularLocation>
</comment>
<feature type="domain" description="V-ATPase proteolipid subunit C-like" evidence="13">
    <location>
        <begin position="15"/>
        <end position="78"/>
    </location>
</feature>
<dbReference type="NCBIfam" id="TIGR01260">
    <property type="entry name" value="ATP_synt_c"/>
    <property type="match status" value="2"/>
</dbReference>
<dbReference type="InterPro" id="IPR002379">
    <property type="entry name" value="ATPase_proteolipid_c-like_dom"/>
</dbReference>
<evidence type="ECO:0000256" key="12">
    <source>
        <dbReference type="HAMAP-Rule" id="MF_01396"/>
    </source>
</evidence>
<keyword evidence="15" id="KW-1185">Reference proteome</keyword>
<reference evidence="14 15" key="1">
    <citation type="submission" date="2013-11" db="EMBL/GenBank/DDBJ databases">
        <title>Metagenomic analysis of a methanogenic consortium involved in long chain n-alkane degradation.</title>
        <authorList>
            <person name="Davidova I.A."/>
            <person name="Callaghan A.V."/>
            <person name="Wawrik B."/>
            <person name="Pruitt S."/>
            <person name="Marks C."/>
            <person name="Duncan K.E."/>
            <person name="Suflita J.M."/>
        </authorList>
    </citation>
    <scope>NUCLEOTIDE SEQUENCE [LARGE SCALE GENOMIC DNA]</scope>
    <source>
        <strain evidence="14 15">SPR</strain>
    </source>
</reference>
<feature type="transmembrane region" description="Helical" evidence="12">
    <location>
        <begin position="381"/>
        <end position="404"/>
    </location>
</feature>
<feature type="transmembrane region" description="Helical" evidence="12">
    <location>
        <begin position="12"/>
        <end position="37"/>
    </location>
</feature>
<feature type="transmembrane region" description="Helical" evidence="12">
    <location>
        <begin position="58"/>
        <end position="80"/>
    </location>
</feature>
<dbReference type="PANTHER" id="PTHR10031">
    <property type="entry name" value="ATP SYNTHASE LIPID-BINDING PROTEIN, MITOCHONDRIAL"/>
    <property type="match status" value="1"/>
</dbReference>
<feature type="transmembrane region" description="Helical" evidence="12">
    <location>
        <begin position="92"/>
        <end position="117"/>
    </location>
</feature>
<dbReference type="HAMAP" id="MF_01396">
    <property type="entry name" value="ATP_synth_c_bact"/>
    <property type="match status" value="2"/>
</dbReference>
<evidence type="ECO:0000256" key="11">
    <source>
        <dbReference type="ARBA" id="ARBA00023310"/>
    </source>
</evidence>